<evidence type="ECO:0000256" key="1">
    <source>
        <dbReference type="SAM" id="MobiDB-lite"/>
    </source>
</evidence>
<proteinExistence type="predicted"/>
<reference evidence="2" key="2">
    <citation type="submission" date="2020-11" db="EMBL/GenBank/DDBJ databases">
        <authorList>
            <person name="McCartney M.A."/>
            <person name="Auch B."/>
            <person name="Kono T."/>
            <person name="Mallez S."/>
            <person name="Becker A."/>
            <person name="Gohl D.M."/>
            <person name="Silverstein K.A.T."/>
            <person name="Koren S."/>
            <person name="Bechman K.B."/>
            <person name="Herman A."/>
            <person name="Abrahante J.E."/>
            <person name="Garbe J."/>
        </authorList>
    </citation>
    <scope>NUCLEOTIDE SEQUENCE</scope>
    <source>
        <strain evidence="2">Duluth1</strain>
        <tissue evidence="2">Whole animal</tissue>
    </source>
</reference>
<reference evidence="2" key="1">
    <citation type="journal article" date="2019" name="bioRxiv">
        <title>The Genome of the Zebra Mussel, Dreissena polymorpha: A Resource for Invasive Species Research.</title>
        <authorList>
            <person name="McCartney M.A."/>
            <person name="Auch B."/>
            <person name="Kono T."/>
            <person name="Mallez S."/>
            <person name="Zhang Y."/>
            <person name="Obille A."/>
            <person name="Becker A."/>
            <person name="Abrahante J.E."/>
            <person name="Garbe J."/>
            <person name="Badalamenti J.P."/>
            <person name="Herman A."/>
            <person name="Mangelson H."/>
            <person name="Liachko I."/>
            <person name="Sullivan S."/>
            <person name="Sone E.D."/>
            <person name="Koren S."/>
            <person name="Silverstein K.A.T."/>
            <person name="Beckman K.B."/>
            <person name="Gohl D.M."/>
        </authorList>
    </citation>
    <scope>NUCLEOTIDE SEQUENCE</scope>
    <source>
        <strain evidence="2">Duluth1</strain>
        <tissue evidence="2">Whole animal</tissue>
    </source>
</reference>
<evidence type="ECO:0000313" key="2">
    <source>
        <dbReference type="EMBL" id="KAH3868964.1"/>
    </source>
</evidence>
<gene>
    <name evidence="2" type="ORF">DPMN_032119</name>
</gene>
<accession>A0A9D4RHY3</accession>
<name>A0A9D4RHY3_DREPO</name>
<dbReference type="EMBL" id="JAIWYP010000002">
    <property type="protein sequence ID" value="KAH3868964.1"/>
    <property type="molecule type" value="Genomic_DNA"/>
</dbReference>
<comment type="caution">
    <text evidence="2">The sequence shown here is derived from an EMBL/GenBank/DDBJ whole genome shotgun (WGS) entry which is preliminary data.</text>
</comment>
<sequence>MDATVQSHMLPVQPDKESGPQPGNHIRKVIFVKSVKVLMEKCGYSVIHVILGYTENVQVCKMQENERNIQRMELNGTAQVVNN</sequence>
<dbReference type="AlphaFoldDB" id="A0A9D4RHY3"/>
<dbReference type="Proteomes" id="UP000828390">
    <property type="component" value="Unassembled WGS sequence"/>
</dbReference>
<evidence type="ECO:0000313" key="3">
    <source>
        <dbReference type="Proteomes" id="UP000828390"/>
    </source>
</evidence>
<keyword evidence="3" id="KW-1185">Reference proteome</keyword>
<organism evidence="2 3">
    <name type="scientific">Dreissena polymorpha</name>
    <name type="common">Zebra mussel</name>
    <name type="synonym">Mytilus polymorpha</name>
    <dbReference type="NCBI Taxonomy" id="45954"/>
    <lineage>
        <taxon>Eukaryota</taxon>
        <taxon>Metazoa</taxon>
        <taxon>Spiralia</taxon>
        <taxon>Lophotrochozoa</taxon>
        <taxon>Mollusca</taxon>
        <taxon>Bivalvia</taxon>
        <taxon>Autobranchia</taxon>
        <taxon>Heteroconchia</taxon>
        <taxon>Euheterodonta</taxon>
        <taxon>Imparidentia</taxon>
        <taxon>Neoheterodontei</taxon>
        <taxon>Myida</taxon>
        <taxon>Dreissenoidea</taxon>
        <taxon>Dreissenidae</taxon>
        <taxon>Dreissena</taxon>
    </lineage>
</organism>
<feature type="region of interest" description="Disordered" evidence="1">
    <location>
        <begin position="1"/>
        <end position="24"/>
    </location>
</feature>
<protein>
    <submittedName>
        <fullName evidence="2">Uncharacterized protein</fullName>
    </submittedName>
</protein>